<feature type="domain" description="PAS" evidence="6">
    <location>
        <begin position="267"/>
        <end position="340"/>
    </location>
</feature>
<organism evidence="8 9">
    <name type="scientific">Dyadobacter jejuensis</name>
    <dbReference type="NCBI Taxonomy" id="1082580"/>
    <lineage>
        <taxon>Bacteria</taxon>
        <taxon>Pseudomonadati</taxon>
        <taxon>Bacteroidota</taxon>
        <taxon>Cytophagia</taxon>
        <taxon>Cytophagales</taxon>
        <taxon>Spirosomataceae</taxon>
        <taxon>Dyadobacter</taxon>
    </lineage>
</organism>
<dbReference type="InterPro" id="IPR000014">
    <property type="entry name" value="PAS"/>
</dbReference>
<feature type="domain" description="PAC" evidence="7">
    <location>
        <begin position="343"/>
        <end position="394"/>
    </location>
</feature>
<dbReference type="Gene3D" id="3.30.450.40">
    <property type="match status" value="1"/>
</dbReference>
<dbReference type="SUPFAM" id="SSF55785">
    <property type="entry name" value="PYP-like sensor domain (PAS domain)"/>
    <property type="match status" value="5"/>
</dbReference>
<feature type="domain" description="PAS" evidence="6">
    <location>
        <begin position="560"/>
        <end position="632"/>
    </location>
</feature>
<dbReference type="EMBL" id="QGDT01000002">
    <property type="protein sequence ID" value="PWJ59233.1"/>
    <property type="molecule type" value="Genomic_DNA"/>
</dbReference>
<dbReference type="PROSITE" id="PS50112">
    <property type="entry name" value="PAS"/>
    <property type="match status" value="3"/>
</dbReference>
<gene>
    <name evidence="8" type="ORF">CLV98_10265</name>
</gene>
<dbReference type="EC" id="2.7.13.3" evidence="2"/>
<comment type="catalytic activity">
    <reaction evidence="1">
        <text>ATP + protein L-histidine = ADP + protein N-phospho-L-histidine.</text>
        <dbReference type="EC" id="2.7.13.3"/>
    </reaction>
</comment>
<dbReference type="InterPro" id="IPR035965">
    <property type="entry name" value="PAS-like_dom_sf"/>
</dbReference>
<dbReference type="InterPro" id="IPR000700">
    <property type="entry name" value="PAS-assoc_C"/>
</dbReference>
<protein>
    <recommendedName>
        <fullName evidence="2">histidine kinase</fullName>
        <ecNumber evidence="2">2.7.13.3</ecNumber>
    </recommendedName>
</protein>
<dbReference type="InterPro" id="IPR036097">
    <property type="entry name" value="HisK_dim/P_sf"/>
</dbReference>
<dbReference type="InterPro" id="IPR013655">
    <property type="entry name" value="PAS_fold_3"/>
</dbReference>
<dbReference type="RefSeq" id="WP_109673139.1">
    <property type="nucleotide sequence ID" value="NZ_QGDT01000002.1"/>
</dbReference>
<dbReference type="PANTHER" id="PTHR43304">
    <property type="entry name" value="PHYTOCHROME-LIKE PROTEIN CPH1"/>
    <property type="match status" value="1"/>
</dbReference>
<feature type="domain" description="PAC" evidence="7">
    <location>
        <begin position="895"/>
        <end position="947"/>
    </location>
</feature>
<dbReference type="Pfam" id="PF08447">
    <property type="entry name" value="PAS_3"/>
    <property type="match status" value="3"/>
</dbReference>
<evidence type="ECO:0000256" key="2">
    <source>
        <dbReference type="ARBA" id="ARBA00012438"/>
    </source>
</evidence>
<dbReference type="SMART" id="SM00086">
    <property type="entry name" value="PAC"/>
    <property type="match status" value="5"/>
</dbReference>
<dbReference type="GO" id="GO:0000155">
    <property type="term" value="F:phosphorelay sensor kinase activity"/>
    <property type="evidence" value="ECO:0007669"/>
    <property type="project" value="InterPro"/>
</dbReference>
<keyword evidence="4" id="KW-0808">Transferase</keyword>
<evidence type="ECO:0000256" key="3">
    <source>
        <dbReference type="ARBA" id="ARBA00022553"/>
    </source>
</evidence>
<dbReference type="AlphaFoldDB" id="A0A316AND0"/>
<dbReference type="NCBIfam" id="TIGR00229">
    <property type="entry name" value="sensory_box"/>
    <property type="match status" value="3"/>
</dbReference>
<feature type="domain" description="PAS" evidence="6">
    <location>
        <begin position="688"/>
        <end position="725"/>
    </location>
</feature>
<dbReference type="InterPro" id="IPR029016">
    <property type="entry name" value="GAF-like_dom_sf"/>
</dbReference>
<accession>A0A316AND0</accession>
<evidence type="ECO:0000256" key="5">
    <source>
        <dbReference type="ARBA" id="ARBA00022777"/>
    </source>
</evidence>
<evidence type="ECO:0000259" key="7">
    <source>
        <dbReference type="PROSITE" id="PS50113"/>
    </source>
</evidence>
<name>A0A316AND0_9BACT</name>
<dbReference type="Gene3D" id="2.10.70.100">
    <property type="match status" value="2"/>
</dbReference>
<dbReference type="PANTHER" id="PTHR43304:SF1">
    <property type="entry name" value="PAC DOMAIN-CONTAINING PROTEIN"/>
    <property type="match status" value="1"/>
</dbReference>
<keyword evidence="9" id="KW-1185">Reference proteome</keyword>
<evidence type="ECO:0000259" key="6">
    <source>
        <dbReference type="PROSITE" id="PS50112"/>
    </source>
</evidence>
<reference evidence="8 9" key="1">
    <citation type="submission" date="2018-03" db="EMBL/GenBank/DDBJ databases">
        <title>Genomic Encyclopedia of Archaeal and Bacterial Type Strains, Phase II (KMG-II): from individual species to whole genera.</title>
        <authorList>
            <person name="Goeker M."/>
        </authorList>
    </citation>
    <scope>NUCLEOTIDE SEQUENCE [LARGE SCALE GENOMIC DNA]</scope>
    <source>
        <strain evidence="8 9">DSM 100346</strain>
    </source>
</reference>
<dbReference type="Proteomes" id="UP000245880">
    <property type="component" value="Unassembled WGS sequence"/>
</dbReference>
<keyword evidence="3" id="KW-0597">Phosphoprotein</keyword>
<dbReference type="Gene3D" id="3.30.450.20">
    <property type="entry name" value="PAS domain"/>
    <property type="match status" value="5"/>
</dbReference>
<evidence type="ECO:0000256" key="1">
    <source>
        <dbReference type="ARBA" id="ARBA00000085"/>
    </source>
</evidence>
<feature type="domain" description="PAC" evidence="7">
    <location>
        <begin position="635"/>
        <end position="687"/>
    </location>
</feature>
<sequence length="1016" mass="116533">MLQDKYIVAGAEFAALQALPMPVIAFSTGPTYKVLAYSQAFLPYSLIDQPGLTGSDFFNSYAGAWQHWRALKWEGEGARTELKEEVVLENFKGEHHQYLGTLTPVMGEEGLVSYYLCSFQRVHRPPEGDPKPIETGLGATLQLLKHPARCEHGYCEIDMEDRSVRWSEGVRAICGVTADYRVELDYFLSFCAGDRERFKVLQVVSRTIANVEEEFELNIPIRTVNSNIRWVRVRGRMIYRAGVVVQICAEVHDVTSTVTSDQVIWESKNSLQSMLNSIKGIVWEADPATLQTYFMSEHVFDLLGYHTTDYTSDPSFWLSVMHPQDRDKILQSIKHRISQEPNFTLDYRVIAADGTLVWIKDIVTVVKAGGRMVALRGVMIDVSDSKRLEELNELEKEVLGENVTGNKSLAEMITSYMKGLECIYPSMHCSFHFIQNNRLTDGIAISLPEEYLNLIQNLTIGPCVGSCGTAAYLKRKVVVEDIASDPLWSDYKEYALRYGLMACWSNPILNTVGEVKAVFGIYYKERKGPGEGELEVIDRCSEIFKIITENRTKTKLLEESDFLMTQVQEMAHFGSWQWDVSEDVIIWSDELYRIYGIEKSSFEANLESYKKLLHPEDRERVMEQITYVMHWKRDGMYEERIVRPDGSIRFLRSWCRVQLNEQGQADRLFGACLDITETKATHKRLEESETRLRNLVDAQTNYVIRIDLDGLYSYCNKKYLEDFGWIFGDDDDMIGQDPLITVLPEYQPLILDTVKSCIETPDKVLQVELKKVSKNSIPRATFWHFKCLSGAEGEPMEIQCIGLDITAHKAAEDSLRISNERYEFVNKATNDAIYDRDIVRDHIQWGEGFSRLFGYEVDVHSFPLSLWASLIHSQDQERVMEDLHNTLSDSSQNSWCGDYRFYRLDGTVAHIQEKGYILRDALGKAIRVVGVLRDVTERMEYIAAIEEQNARLRGISFFQSHVVRAPLSRMMGIINLFKNYDTSVEEQRQLMDHLMTSAQELDDIVHRISDKSQASC</sequence>
<dbReference type="SUPFAM" id="SSF55781">
    <property type="entry name" value="GAF domain-like"/>
    <property type="match status" value="1"/>
</dbReference>
<evidence type="ECO:0000313" key="8">
    <source>
        <dbReference type="EMBL" id="PWJ59233.1"/>
    </source>
</evidence>
<dbReference type="InterPro" id="IPR003661">
    <property type="entry name" value="HisK_dim/P_dom"/>
</dbReference>
<dbReference type="PROSITE" id="PS50113">
    <property type="entry name" value="PAC"/>
    <property type="match status" value="3"/>
</dbReference>
<dbReference type="OrthoDB" id="5522855at2"/>
<dbReference type="InterPro" id="IPR052162">
    <property type="entry name" value="Sensor_kinase/Photoreceptor"/>
</dbReference>
<evidence type="ECO:0000256" key="4">
    <source>
        <dbReference type="ARBA" id="ARBA00022679"/>
    </source>
</evidence>
<proteinExistence type="predicted"/>
<dbReference type="CDD" id="cd00130">
    <property type="entry name" value="PAS"/>
    <property type="match status" value="4"/>
</dbReference>
<dbReference type="SMART" id="SM00091">
    <property type="entry name" value="PAS"/>
    <property type="match status" value="4"/>
</dbReference>
<comment type="caution">
    <text evidence="8">The sequence shown here is derived from an EMBL/GenBank/DDBJ whole genome shotgun (WGS) entry which is preliminary data.</text>
</comment>
<dbReference type="InterPro" id="IPR001610">
    <property type="entry name" value="PAC"/>
</dbReference>
<evidence type="ECO:0000313" key="9">
    <source>
        <dbReference type="Proteomes" id="UP000245880"/>
    </source>
</evidence>
<keyword evidence="5" id="KW-0418">Kinase</keyword>
<dbReference type="CDD" id="cd00082">
    <property type="entry name" value="HisKA"/>
    <property type="match status" value="1"/>
</dbReference>
<dbReference type="SUPFAM" id="SSF47384">
    <property type="entry name" value="Homodimeric domain of signal transducing histidine kinase"/>
    <property type="match status" value="1"/>
</dbReference>